<comment type="caution">
    <text evidence="4">The sequence shown here is derived from an EMBL/GenBank/DDBJ whole genome shotgun (WGS) entry which is preliminary data.</text>
</comment>
<dbReference type="InterPro" id="IPR001455">
    <property type="entry name" value="TusA-like"/>
</dbReference>
<dbReference type="EMBL" id="JACNIG010000226">
    <property type="protein sequence ID" value="MBC8432467.1"/>
    <property type="molecule type" value="Genomic_DNA"/>
</dbReference>
<proteinExistence type="inferred from homology"/>
<feature type="transmembrane region" description="Helical" evidence="2">
    <location>
        <begin position="26"/>
        <end position="45"/>
    </location>
</feature>
<reference evidence="4 5" key="1">
    <citation type="submission" date="2020-08" db="EMBL/GenBank/DDBJ databases">
        <title>Bridging the membrane lipid divide: bacteria of the FCB group superphylum have the potential to synthesize archaeal ether lipids.</title>
        <authorList>
            <person name="Villanueva L."/>
            <person name="Von Meijenfeldt F.A.B."/>
            <person name="Westbye A.B."/>
            <person name="Yadav S."/>
            <person name="Hopmans E.C."/>
            <person name="Dutilh B.E."/>
            <person name="Sinninghe Damste J.S."/>
        </authorList>
    </citation>
    <scope>NUCLEOTIDE SEQUENCE [LARGE SCALE GENOMIC DNA]</scope>
    <source>
        <strain evidence="4">NIOZ-UU17</strain>
    </source>
</reference>
<dbReference type="InterPro" id="IPR036868">
    <property type="entry name" value="TusA-like_sf"/>
</dbReference>
<keyword evidence="2" id="KW-0812">Transmembrane</keyword>
<dbReference type="SUPFAM" id="SSF64307">
    <property type="entry name" value="SirA-like"/>
    <property type="match status" value="1"/>
</dbReference>
<evidence type="ECO:0000313" key="4">
    <source>
        <dbReference type="EMBL" id="MBC8432467.1"/>
    </source>
</evidence>
<keyword evidence="2" id="KW-0472">Membrane</keyword>
<keyword evidence="2" id="KW-1133">Transmembrane helix</keyword>
<dbReference type="AlphaFoldDB" id="A0A8J6P315"/>
<dbReference type="PANTHER" id="PTHR33279">
    <property type="entry name" value="SULFUR CARRIER PROTEIN YEDF-RELATED"/>
    <property type="match status" value="1"/>
</dbReference>
<sequence length="130" mass="15034">MRQEGGKEIREKSHKLRVVDANLTQFLSLMQIHVLTGTCFAVLVMKMKRGARLESKKNHVLDLRGIIAPVTFLKVTQLLNTMRPGETLEILGKDPDTRTQLSQVLHTFHYQLLDTKEEGSFYRIRLMKEK</sequence>
<comment type="similarity">
    <text evidence="1">Belongs to the sulfur carrier protein TusA family.</text>
</comment>
<name>A0A8J6P315_9BACT</name>
<evidence type="ECO:0000256" key="1">
    <source>
        <dbReference type="ARBA" id="ARBA00008984"/>
    </source>
</evidence>
<feature type="domain" description="UPF0033" evidence="3">
    <location>
        <begin position="60"/>
        <end position="126"/>
    </location>
</feature>
<evidence type="ECO:0000256" key="2">
    <source>
        <dbReference type="SAM" id="Phobius"/>
    </source>
</evidence>
<dbReference type="Proteomes" id="UP000605201">
    <property type="component" value="Unassembled WGS sequence"/>
</dbReference>
<evidence type="ECO:0000259" key="3">
    <source>
        <dbReference type="Pfam" id="PF01206"/>
    </source>
</evidence>
<dbReference type="Gene3D" id="3.30.110.40">
    <property type="entry name" value="TusA-like domain"/>
    <property type="match status" value="1"/>
</dbReference>
<dbReference type="PANTHER" id="PTHR33279:SF6">
    <property type="entry name" value="SULFUR CARRIER PROTEIN YEDF-RELATED"/>
    <property type="match status" value="1"/>
</dbReference>
<gene>
    <name evidence="4" type="ORF">H8D96_11170</name>
</gene>
<dbReference type="CDD" id="cd00291">
    <property type="entry name" value="SirA_YedF_YeeD"/>
    <property type="match status" value="1"/>
</dbReference>
<protein>
    <submittedName>
        <fullName evidence="4">Sulfurtransferase TusA family protein</fullName>
    </submittedName>
</protein>
<accession>A0A8J6P315</accession>
<dbReference type="Pfam" id="PF01206">
    <property type="entry name" value="TusA"/>
    <property type="match status" value="1"/>
</dbReference>
<organism evidence="4 5">
    <name type="scientific">Candidatus Desulfatibia vada</name>
    <dbReference type="NCBI Taxonomy" id="2841696"/>
    <lineage>
        <taxon>Bacteria</taxon>
        <taxon>Pseudomonadati</taxon>
        <taxon>Thermodesulfobacteriota</taxon>
        <taxon>Desulfobacteria</taxon>
        <taxon>Desulfobacterales</taxon>
        <taxon>Desulfobacterales incertae sedis</taxon>
        <taxon>Candidatus Desulfatibia</taxon>
    </lineage>
</organism>
<evidence type="ECO:0000313" key="5">
    <source>
        <dbReference type="Proteomes" id="UP000605201"/>
    </source>
</evidence>